<organism evidence="3 4">
    <name type="scientific">Elsinoe ampelina</name>
    <dbReference type="NCBI Taxonomy" id="302913"/>
    <lineage>
        <taxon>Eukaryota</taxon>
        <taxon>Fungi</taxon>
        <taxon>Dikarya</taxon>
        <taxon>Ascomycota</taxon>
        <taxon>Pezizomycotina</taxon>
        <taxon>Dothideomycetes</taxon>
        <taxon>Dothideomycetidae</taxon>
        <taxon>Myriangiales</taxon>
        <taxon>Elsinoaceae</taxon>
        <taxon>Elsinoe</taxon>
    </lineage>
</organism>
<name>A0A6A6GH05_9PEZI</name>
<feature type="compositionally biased region" description="Low complexity" evidence="2">
    <location>
        <begin position="13"/>
        <end position="31"/>
    </location>
</feature>
<dbReference type="Proteomes" id="UP000799538">
    <property type="component" value="Unassembled WGS sequence"/>
</dbReference>
<protein>
    <recommendedName>
        <fullName evidence="5">BZIP transcription factor</fullName>
    </recommendedName>
</protein>
<dbReference type="AlphaFoldDB" id="A0A6A6GH05"/>
<dbReference type="InterPro" id="IPR021833">
    <property type="entry name" value="DUF3425"/>
</dbReference>
<dbReference type="CDD" id="cd14688">
    <property type="entry name" value="bZIP_YAP"/>
    <property type="match status" value="1"/>
</dbReference>
<dbReference type="PANTHER" id="PTHR37012:SF2">
    <property type="entry name" value="BZIP DOMAIN-CONTAINING PROTEIN-RELATED"/>
    <property type="match status" value="1"/>
</dbReference>
<keyword evidence="1" id="KW-0175">Coiled coil</keyword>
<proteinExistence type="predicted"/>
<dbReference type="PANTHER" id="PTHR37012">
    <property type="entry name" value="B-ZIP TRANSCRIPTION FACTOR (EUROFUNG)-RELATED"/>
    <property type="match status" value="1"/>
</dbReference>
<evidence type="ECO:0000313" key="3">
    <source>
        <dbReference type="EMBL" id="KAF2224899.1"/>
    </source>
</evidence>
<gene>
    <name evidence="3" type="ORF">BDZ85DRAFT_85633</name>
</gene>
<feature type="region of interest" description="Disordered" evidence="2">
    <location>
        <begin position="207"/>
        <end position="251"/>
    </location>
</feature>
<evidence type="ECO:0000256" key="2">
    <source>
        <dbReference type="SAM" id="MobiDB-lite"/>
    </source>
</evidence>
<reference evidence="4" key="1">
    <citation type="journal article" date="2020" name="Stud. Mycol.">
        <title>101 Dothideomycetes genomes: A test case for predicting lifestyles and emergence of pathogens.</title>
        <authorList>
            <person name="Haridas S."/>
            <person name="Albert R."/>
            <person name="Binder M."/>
            <person name="Bloem J."/>
            <person name="LaButti K."/>
            <person name="Salamov A."/>
            <person name="Andreopoulos B."/>
            <person name="Baker S."/>
            <person name="Barry K."/>
            <person name="Bills G."/>
            <person name="Bluhm B."/>
            <person name="Cannon C."/>
            <person name="Castanera R."/>
            <person name="Culley D."/>
            <person name="Daum C."/>
            <person name="Ezra D."/>
            <person name="Gonzalez J."/>
            <person name="Henrissat B."/>
            <person name="Kuo A."/>
            <person name="Liang C."/>
            <person name="Lipzen A."/>
            <person name="Lutzoni F."/>
            <person name="Magnuson J."/>
            <person name="Mondo S."/>
            <person name="Nolan M."/>
            <person name="Ohm R."/>
            <person name="Pangilinan J."/>
            <person name="Park H.-J."/>
            <person name="Ramirez L."/>
            <person name="Alfaro M."/>
            <person name="Sun H."/>
            <person name="Tritt A."/>
            <person name="Yoshinaga Y."/>
            <person name="Zwiers L.-H."/>
            <person name="Turgeon B."/>
            <person name="Goodwin S."/>
            <person name="Spatafora J."/>
            <person name="Crous P."/>
            <person name="Grigoriev I."/>
        </authorList>
    </citation>
    <scope>NUCLEOTIDE SEQUENCE [LARGE SCALE GENOMIC DNA]</scope>
    <source>
        <strain evidence="4">CECT 20119</strain>
    </source>
</reference>
<accession>A0A6A6GH05</accession>
<evidence type="ECO:0008006" key="5">
    <source>
        <dbReference type="Google" id="ProtNLM"/>
    </source>
</evidence>
<dbReference type="Pfam" id="PF11905">
    <property type="entry name" value="DUF3425"/>
    <property type="match status" value="1"/>
</dbReference>
<dbReference type="Gene3D" id="1.20.5.170">
    <property type="match status" value="1"/>
</dbReference>
<feature type="region of interest" description="Disordered" evidence="2">
    <location>
        <begin position="450"/>
        <end position="478"/>
    </location>
</feature>
<sequence>MANDPASYPYPVQSQLEQLAGAAQQASSPPGNAEFGTQRPPNPRKRRADGTPASARGVANLTPEQLARKRANDREAQRAIRERTRNQIETLEARIKELESQQPFQEMQSALRTRDAIIAENEELKRRLQNIIILAQYQAGGHGLNDLALATAQQAPLPMPQTPHQNDDQENDQQQQYPQNFAHREGSSPAVGQHHLHPDLRNLQPHQVPTAHMSGLPNGANTSPRQSRRQKPVAELPEWQRLPTHTAPSNPIDTALLGLISSRRNALQSGESIQSVLGPPLPNFAALVSSLSSDSQHPLVSGISLLISEQMSTSDLPNRVAMMYTTYFLLQWMISPSQDMYQRLPPWLRPTTMQLQPEHQHSIWIDLLPWPQLRDKVLANPSSYPFSFFYSFTSQLGLNFPYDPSLCLQKGGVVSTPVSPSDSESDPENEEIYHINPIFEAHLRDLGNWSMSGTTGEDGDLEGLLQGLGSVTSSKPDN</sequence>
<feature type="region of interest" description="Disordered" evidence="2">
    <location>
        <begin position="1"/>
        <end position="63"/>
    </location>
</feature>
<keyword evidence="4" id="KW-1185">Reference proteome</keyword>
<feature type="coiled-coil region" evidence="1">
    <location>
        <begin position="74"/>
        <end position="127"/>
    </location>
</feature>
<dbReference type="OrthoDB" id="4161589at2759"/>
<dbReference type="EMBL" id="ML992504">
    <property type="protein sequence ID" value="KAF2224899.1"/>
    <property type="molecule type" value="Genomic_DNA"/>
</dbReference>
<evidence type="ECO:0000256" key="1">
    <source>
        <dbReference type="SAM" id="Coils"/>
    </source>
</evidence>
<evidence type="ECO:0000313" key="4">
    <source>
        <dbReference type="Proteomes" id="UP000799538"/>
    </source>
</evidence>